<dbReference type="Proteomes" id="UP001189429">
    <property type="component" value="Unassembled WGS sequence"/>
</dbReference>
<feature type="region of interest" description="Disordered" evidence="1">
    <location>
        <begin position="662"/>
        <end position="684"/>
    </location>
</feature>
<evidence type="ECO:0008006" key="5">
    <source>
        <dbReference type="Google" id="ProtNLM"/>
    </source>
</evidence>
<keyword evidence="2" id="KW-0812">Transmembrane</keyword>
<name>A0ABN9PZX1_9DINO</name>
<keyword evidence="2" id="KW-1133">Transmembrane helix</keyword>
<accession>A0ABN9PZX1</accession>
<sequence length="684" mass="74325">MPVLEICSRTIDAVQITCIVFCAALLLGRPIRQLGIRGGLRSCIGGLVAHLRSLSRRASSMIACSVTCSQDAVRKHELSMRTDLAGRCCHLVASLSLLFLPVAFFIDDDRDHATPRRLYMCVVVLVSVVLHVFPSLMTPQSLHVWYSVIATVSVLTMSPLFQSAESIVHLRPYIVFDCMISIVMDMCLPVNMMWTAIQYMVAVLTVVTSDFSNNPCLNSNPTLVTDVLRDWCLVNAALVMFNAGFCQVARFQLEGKTSRSELRAAKSILAGVCDAVAELDAELRLSQPAQGLATVLMLHPSRMLAGEKLTSLIPSEADRKKLVREVTSRTNGDGFCKAFHVSMRDSRGIAVPMEVFCVRVHSCDNKEYLLGFREFADTASAMPQPTLRALKSDVQGRRSSVTEKSSTCTYERETSQESTLPHVAVCVWFDALSPELTMLCCSSAFEAFVGCPWEQICGLEQSLLRCARPDQRDDFRYWISYCVSQFDENADESSQLPLSVNKTCFRFSKHHHLFRLAIQNRVTLVLTPQDGEHWPVGAGQPSRVAKLVLDRPKWIQDGRCWGGPVASSLSGGTAVPPGGPGPEAQAAPAPPGAPMPGPDAASDCSAFDSGVGTLGEHQACSGGAVRGGRHEVGRTAVAAVAAEAERAVAEMVAPACRCESARRISPRPCPPASSPSRRLPSLIP</sequence>
<dbReference type="EMBL" id="CAUYUJ010001780">
    <property type="protein sequence ID" value="CAK0797593.1"/>
    <property type="molecule type" value="Genomic_DNA"/>
</dbReference>
<feature type="compositionally biased region" description="Low complexity" evidence="1">
    <location>
        <begin position="674"/>
        <end position="684"/>
    </location>
</feature>
<feature type="transmembrane region" description="Helical" evidence="2">
    <location>
        <begin position="84"/>
        <end position="106"/>
    </location>
</feature>
<comment type="caution">
    <text evidence="3">The sequence shown here is derived from an EMBL/GenBank/DDBJ whole genome shotgun (WGS) entry which is preliminary data.</text>
</comment>
<feature type="compositionally biased region" description="Pro residues" evidence="1">
    <location>
        <begin position="588"/>
        <end position="597"/>
    </location>
</feature>
<evidence type="ECO:0000313" key="4">
    <source>
        <dbReference type="Proteomes" id="UP001189429"/>
    </source>
</evidence>
<feature type="compositionally biased region" description="Low complexity" evidence="1">
    <location>
        <begin position="571"/>
        <end position="587"/>
    </location>
</feature>
<keyword evidence="2" id="KW-0472">Membrane</keyword>
<reference evidence="3" key="1">
    <citation type="submission" date="2023-10" db="EMBL/GenBank/DDBJ databases">
        <authorList>
            <person name="Chen Y."/>
            <person name="Shah S."/>
            <person name="Dougan E. K."/>
            <person name="Thang M."/>
            <person name="Chan C."/>
        </authorList>
    </citation>
    <scope>NUCLEOTIDE SEQUENCE [LARGE SCALE GENOMIC DNA]</scope>
</reference>
<evidence type="ECO:0000256" key="1">
    <source>
        <dbReference type="SAM" id="MobiDB-lite"/>
    </source>
</evidence>
<feature type="transmembrane region" description="Helical" evidence="2">
    <location>
        <begin position="143"/>
        <end position="161"/>
    </location>
</feature>
<organism evidence="3 4">
    <name type="scientific">Prorocentrum cordatum</name>
    <dbReference type="NCBI Taxonomy" id="2364126"/>
    <lineage>
        <taxon>Eukaryota</taxon>
        <taxon>Sar</taxon>
        <taxon>Alveolata</taxon>
        <taxon>Dinophyceae</taxon>
        <taxon>Prorocentrales</taxon>
        <taxon>Prorocentraceae</taxon>
        <taxon>Prorocentrum</taxon>
    </lineage>
</organism>
<proteinExistence type="predicted"/>
<feature type="transmembrane region" description="Helical" evidence="2">
    <location>
        <begin position="118"/>
        <end position="137"/>
    </location>
</feature>
<keyword evidence="4" id="KW-1185">Reference proteome</keyword>
<protein>
    <recommendedName>
        <fullName evidence="5">PAS domain-containing protein</fullName>
    </recommendedName>
</protein>
<gene>
    <name evidence="3" type="ORF">PCOR1329_LOCUS6629</name>
</gene>
<evidence type="ECO:0000256" key="2">
    <source>
        <dbReference type="SAM" id="Phobius"/>
    </source>
</evidence>
<feature type="region of interest" description="Disordered" evidence="1">
    <location>
        <begin position="566"/>
        <end position="608"/>
    </location>
</feature>
<evidence type="ECO:0000313" key="3">
    <source>
        <dbReference type="EMBL" id="CAK0797593.1"/>
    </source>
</evidence>
<feature type="transmembrane region" description="Helical" evidence="2">
    <location>
        <begin position="12"/>
        <end position="31"/>
    </location>
</feature>